<name>U1WX72_ANEAE</name>
<organism evidence="1 2">
    <name type="scientific">Aneurinibacillus aneurinilyticus ATCC 12856</name>
    <dbReference type="NCBI Taxonomy" id="649747"/>
    <lineage>
        <taxon>Bacteria</taxon>
        <taxon>Bacillati</taxon>
        <taxon>Bacillota</taxon>
        <taxon>Bacilli</taxon>
        <taxon>Bacillales</taxon>
        <taxon>Paenibacillaceae</taxon>
        <taxon>Aneurinibacillus group</taxon>
        <taxon>Aneurinibacillus</taxon>
    </lineage>
</organism>
<dbReference type="AlphaFoldDB" id="U1WX72"/>
<dbReference type="EMBL" id="AWSJ01000286">
    <property type="protein sequence ID" value="ERI07260.1"/>
    <property type="molecule type" value="Genomic_DNA"/>
</dbReference>
<reference evidence="1 2" key="1">
    <citation type="submission" date="2013-08" db="EMBL/GenBank/DDBJ databases">
        <authorList>
            <person name="Weinstock G."/>
            <person name="Sodergren E."/>
            <person name="Wylie T."/>
            <person name="Fulton L."/>
            <person name="Fulton R."/>
            <person name="Fronick C."/>
            <person name="O'Laughlin M."/>
            <person name="Godfrey J."/>
            <person name="Miner T."/>
            <person name="Herter B."/>
            <person name="Appelbaum E."/>
            <person name="Cordes M."/>
            <person name="Lek S."/>
            <person name="Wollam A."/>
            <person name="Pepin K.H."/>
            <person name="Palsikar V.B."/>
            <person name="Mitreva M."/>
            <person name="Wilson R.K."/>
        </authorList>
    </citation>
    <scope>NUCLEOTIDE SEQUENCE [LARGE SCALE GENOMIC DNA]</scope>
    <source>
        <strain evidence="1 2">ATCC 12856</strain>
    </source>
</reference>
<dbReference type="HOGENOM" id="CLU_3225933_0_0_9"/>
<evidence type="ECO:0000313" key="1">
    <source>
        <dbReference type="EMBL" id="ERI07260.1"/>
    </source>
</evidence>
<sequence length="43" mass="5180">IGKLIEFFKEDYYSFPDNIAQISYVNDEVNKLVKIYEHNQPQE</sequence>
<comment type="caution">
    <text evidence="1">The sequence shown here is derived from an EMBL/GenBank/DDBJ whole genome shotgun (WGS) entry which is preliminary data.</text>
</comment>
<evidence type="ECO:0000313" key="2">
    <source>
        <dbReference type="Proteomes" id="UP000016511"/>
    </source>
</evidence>
<accession>U1WX72</accession>
<dbReference type="Proteomes" id="UP000016511">
    <property type="component" value="Unassembled WGS sequence"/>
</dbReference>
<proteinExistence type="predicted"/>
<gene>
    <name evidence="1" type="ORF">HMPREF0083_04667</name>
</gene>
<keyword evidence="2" id="KW-1185">Reference proteome</keyword>
<protein>
    <submittedName>
        <fullName evidence="1">Uncharacterized protein</fullName>
    </submittedName>
</protein>
<feature type="non-terminal residue" evidence="1">
    <location>
        <position position="1"/>
    </location>
</feature>